<dbReference type="InterPro" id="IPR027417">
    <property type="entry name" value="P-loop_NTPase"/>
</dbReference>
<dbReference type="GO" id="GO:0005524">
    <property type="term" value="F:ATP binding"/>
    <property type="evidence" value="ECO:0007669"/>
    <property type="project" value="UniProtKB-KW"/>
</dbReference>
<dbReference type="InterPro" id="IPR003593">
    <property type="entry name" value="AAA+_ATPase"/>
</dbReference>
<proteinExistence type="inferred from homology"/>
<dbReference type="GeneID" id="61187140"/>
<evidence type="ECO:0000256" key="3">
    <source>
        <dbReference type="ARBA" id="ARBA00022741"/>
    </source>
</evidence>
<protein>
    <submittedName>
        <fullName evidence="6">AAA family ATPase</fullName>
    </submittedName>
</protein>
<evidence type="ECO:0000256" key="1">
    <source>
        <dbReference type="ARBA" id="ARBA00005417"/>
    </source>
</evidence>
<dbReference type="PANTHER" id="PTHR42734:SF17">
    <property type="entry name" value="METAL TRANSPORT SYSTEM ATP-BINDING PROTEIN TM_0124-RELATED"/>
    <property type="match status" value="1"/>
</dbReference>
<dbReference type="EMBL" id="CP042374">
    <property type="protein sequence ID" value="QEA33564.1"/>
    <property type="molecule type" value="Genomic_DNA"/>
</dbReference>
<dbReference type="GO" id="GO:0016887">
    <property type="term" value="F:ATP hydrolysis activity"/>
    <property type="evidence" value="ECO:0007669"/>
    <property type="project" value="InterPro"/>
</dbReference>
<accession>A0AAE6IIR1</accession>
<evidence type="ECO:0000256" key="4">
    <source>
        <dbReference type="ARBA" id="ARBA00022840"/>
    </source>
</evidence>
<keyword evidence="3" id="KW-0547">Nucleotide-binding</keyword>
<evidence type="ECO:0000313" key="7">
    <source>
        <dbReference type="Proteomes" id="UP000321332"/>
    </source>
</evidence>
<dbReference type="SMART" id="SM00382">
    <property type="entry name" value="AAA"/>
    <property type="match status" value="1"/>
</dbReference>
<dbReference type="OMA" id="MGERRYL"/>
<dbReference type="SUPFAM" id="SSF52540">
    <property type="entry name" value="P-loop containing nucleoside triphosphate hydrolases"/>
    <property type="match status" value="1"/>
</dbReference>
<evidence type="ECO:0000259" key="5">
    <source>
        <dbReference type="PROSITE" id="PS50893"/>
    </source>
</evidence>
<evidence type="ECO:0000256" key="2">
    <source>
        <dbReference type="ARBA" id="ARBA00022448"/>
    </source>
</evidence>
<dbReference type="AlphaFoldDB" id="A0AAE6IIR1"/>
<dbReference type="Proteomes" id="UP000321332">
    <property type="component" value="Chromosome"/>
</dbReference>
<dbReference type="InterPro" id="IPR050153">
    <property type="entry name" value="Metal_Ion_Import_ABC"/>
</dbReference>
<keyword evidence="2" id="KW-0813">Transport</keyword>
<reference evidence="6 7" key="1">
    <citation type="submission" date="2019-06" db="EMBL/GenBank/DDBJ databases">
        <title>Genome analyses of bacteria isolated from kimchi.</title>
        <authorList>
            <person name="Lee S."/>
            <person name="Ahn S."/>
            <person name="Roh S."/>
        </authorList>
    </citation>
    <scope>NUCLEOTIDE SEQUENCE [LARGE SCALE GENOMIC DNA]</scope>
    <source>
        <strain evidence="6 7">CBA3620</strain>
    </source>
</reference>
<dbReference type="Pfam" id="PF00005">
    <property type="entry name" value="ABC_tran"/>
    <property type="match status" value="1"/>
</dbReference>
<organism evidence="6 7">
    <name type="scientific">Leuconostoc carnosum</name>
    <dbReference type="NCBI Taxonomy" id="1252"/>
    <lineage>
        <taxon>Bacteria</taxon>
        <taxon>Bacillati</taxon>
        <taxon>Bacillota</taxon>
        <taxon>Bacilli</taxon>
        <taxon>Lactobacillales</taxon>
        <taxon>Lactobacillaceae</taxon>
        <taxon>Leuconostoc</taxon>
    </lineage>
</organism>
<feature type="domain" description="ABC transporter" evidence="5">
    <location>
        <begin position="1"/>
        <end position="199"/>
    </location>
</feature>
<gene>
    <name evidence="6" type="ORF">FGL89_05225</name>
</gene>
<sequence length="204" mass="23044">MQIKNYSVHYGDRVLAENLQVDFSSQVINVISGANGSGKTTLLDFIAGIEIKGAKGQKIDVPKQQDIAYQLQRSHFFPTLTVAQTIQMYHRLSGEAVENNEAIFQIIKREVLDKIWHVKMGQLSGGERQIILTYGQCLLDRKLYVFDEPTSGVDVTNAKIIMKLINSLVQKRQKLVILTTHNLEQLIDLPVRIIHIDSLSEQSN</sequence>
<keyword evidence="4" id="KW-0067">ATP-binding</keyword>
<dbReference type="PROSITE" id="PS50893">
    <property type="entry name" value="ABC_TRANSPORTER_2"/>
    <property type="match status" value="1"/>
</dbReference>
<comment type="similarity">
    <text evidence="1">Belongs to the ABC transporter superfamily.</text>
</comment>
<dbReference type="RefSeq" id="WP_014975002.1">
    <property type="nucleotide sequence ID" value="NZ_CP042374.1"/>
</dbReference>
<evidence type="ECO:0000313" key="6">
    <source>
        <dbReference type="EMBL" id="QEA33564.1"/>
    </source>
</evidence>
<dbReference type="InterPro" id="IPR003439">
    <property type="entry name" value="ABC_transporter-like_ATP-bd"/>
</dbReference>
<dbReference type="Gene3D" id="3.40.50.300">
    <property type="entry name" value="P-loop containing nucleotide triphosphate hydrolases"/>
    <property type="match status" value="1"/>
</dbReference>
<dbReference type="PANTHER" id="PTHR42734">
    <property type="entry name" value="METAL TRANSPORT SYSTEM ATP-BINDING PROTEIN TM_0124-RELATED"/>
    <property type="match status" value="1"/>
</dbReference>
<name>A0AAE6IIR1_LEUCA</name>